<keyword evidence="3" id="KW-0808">Transferase</keyword>
<dbReference type="Proteomes" id="UP001141552">
    <property type="component" value="Unassembled WGS sequence"/>
</dbReference>
<dbReference type="EC" id="2.3.2.27" evidence="2"/>
<comment type="caution">
    <text evidence="11">The sequence shown here is derived from an EMBL/GenBank/DDBJ whole genome shotgun (WGS) entry which is preliminary data.</text>
</comment>
<protein>
    <recommendedName>
        <fullName evidence="2">RING-type E3 ubiquitin transferase</fullName>
        <ecNumber evidence="2">2.3.2.27</ecNumber>
    </recommendedName>
</protein>
<feature type="region of interest" description="Disordered" evidence="9">
    <location>
        <begin position="1"/>
        <end position="85"/>
    </location>
</feature>
<reference evidence="11" key="1">
    <citation type="submission" date="2022-02" db="EMBL/GenBank/DDBJ databases">
        <authorList>
            <person name="Henning P.M."/>
            <person name="McCubbin A.G."/>
            <person name="Shore J.S."/>
        </authorList>
    </citation>
    <scope>NUCLEOTIDE SEQUENCE</scope>
    <source>
        <strain evidence="11">F60SS</strain>
        <tissue evidence="11">Leaves</tissue>
    </source>
</reference>
<organism evidence="11 12">
    <name type="scientific">Turnera subulata</name>
    <dbReference type="NCBI Taxonomy" id="218843"/>
    <lineage>
        <taxon>Eukaryota</taxon>
        <taxon>Viridiplantae</taxon>
        <taxon>Streptophyta</taxon>
        <taxon>Embryophyta</taxon>
        <taxon>Tracheophyta</taxon>
        <taxon>Spermatophyta</taxon>
        <taxon>Magnoliopsida</taxon>
        <taxon>eudicotyledons</taxon>
        <taxon>Gunneridae</taxon>
        <taxon>Pentapetalae</taxon>
        <taxon>rosids</taxon>
        <taxon>fabids</taxon>
        <taxon>Malpighiales</taxon>
        <taxon>Passifloraceae</taxon>
        <taxon>Turnera</taxon>
    </lineage>
</organism>
<keyword evidence="6" id="KW-0833">Ubl conjugation pathway</keyword>
<dbReference type="SMART" id="SM00184">
    <property type="entry name" value="RING"/>
    <property type="match status" value="1"/>
</dbReference>
<feature type="region of interest" description="Disordered" evidence="9">
    <location>
        <begin position="111"/>
        <end position="157"/>
    </location>
</feature>
<evidence type="ECO:0000256" key="8">
    <source>
        <dbReference type="PROSITE-ProRule" id="PRU00175"/>
    </source>
</evidence>
<evidence type="ECO:0000256" key="2">
    <source>
        <dbReference type="ARBA" id="ARBA00012483"/>
    </source>
</evidence>
<dbReference type="SUPFAM" id="SSF57850">
    <property type="entry name" value="RING/U-box"/>
    <property type="match status" value="1"/>
</dbReference>
<feature type="compositionally biased region" description="Basic residues" evidence="9">
    <location>
        <begin position="116"/>
        <end position="132"/>
    </location>
</feature>
<evidence type="ECO:0000256" key="3">
    <source>
        <dbReference type="ARBA" id="ARBA00022679"/>
    </source>
</evidence>
<comment type="catalytic activity">
    <reaction evidence="1">
        <text>S-ubiquitinyl-[E2 ubiquitin-conjugating enzyme]-L-cysteine + [acceptor protein]-L-lysine = [E2 ubiquitin-conjugating enzyme]-L-cysteine + N(6)-ubiquitinyl-[acceptor protein]-L-lysine.</text>
        <dbReference type="EC" id="2.3.2.27"/>
    </reaction>
</comment>
<dbReference type="InterPro" id="IPR045191">
    <property type="entry name" value="MBR1/2-like"/>
</dbReference>
<evidence type="ECO:0000256" key="6">
    <source>
        <dbReference type="ARBA" id="ARBA00022786"/>
    </source>
</evidence>
<keyword evidence="12" id="KW-1185">Reference proteome</keyword>
<sequence length="411" mass="45307">MPVFAERGSSSSSSASSAAVAEQIKLRKPRNHFSQEPNFPTETDPNINTNPRSAKPSTISSLFLSHFSPPTTLPDPSPTTKKKGAAFRGLGCTAGAAQQVSVPAVIRSSAEWEGKRVKKKKGSTQKQKKKKESLKYCSESSVGESSNGNGNSASNGNGNGDCSVGSNVGSCGMVMQDVWCGPGIGLSSDAVVGSVDCVVAARRNVSNGRGKIDARERERERDREREREREKERSSCTVRRTAVNPETLSFLDTDPVFLTSRHEPEVFRSRYYRHVRHPSPDGLAEILMLQNSFIMGGRTDRFSSMRLDIDHMTYEQLLELGDKIGYVNTGLKEDEISRCVSKIKLPFVNDLSLHFPLVLEKKCTICQEEYETDEELGKLDCAHGFHLQCIKQWLAQKNACPVCKTEPVDRG</sequence>
<dbReference type="Pfam" id="PF13639">
    <property type="entry name" value="zf-RING_2"/>
    <property type="match status" value="1"/>
</dbReference>
<feature type="region of interest" description="Disordered" evidence="9">
    <location>
        <begin position="208"/>
        <end position="234"/>
    </location>
</feature>
<dbReference type="GO" id="GO:0008270">
    <property type="term" value="F:zinc ion binding"/>
    <property type="evidence" value="ECO:0007669"/>
    <property type="project" value="UniProtKB-KW"/>
</dbReference>
<dbReference type="InterPro" id="IPR013083">
    <property type="entry name" value="Znf_RING/FYVE/PHD"/>
</dbReference>
<dbReference type="Gene3D" id="3.30.40.10">
    <property type="entry name" value="Zinc/RING finger domain, C3HC4 (zinc finger)"/>
    <property type="match status" value="1"/>
</dbReference>
<evidence type="ECO:0000256" key="9">
    <source>
        <dbReference type="SAM" id="MobiDB-lite"/>
    </source>
</evidence>
<dbReference type="AlphaFoldDB" id="A0A9Q0F7S4"/>
<feature type="compositionally biased region" description="Low complexity" evidence="9">
    <location>
        <begin position="9"/>
        <end position="19"/>
    </location>
</feature>
<feature type="domain" description="RING-type" evidence="10">
    <location>
        <begin position="363"/>
        <end position="404"/>
    </location>
</feature>
<keyword evidence="7" id="KW-0862">Zinc</keyword>
<keyword evidence="4" id="KW-0479">Metal-binding</keyword>
<dbReference type="PANTHER" id="PTHR22937">
    <property type="entry name" value="E3 UBIQUITIN-PROTEIN LIGASE RNF165"/>
    <property type="match status" value="1"/>
</dbReference>
<evidence type="ECO:0000256" key="4">
    <source>
        <dbReference type="ARBA" id="ARBA00022723"/>
    </source>
</evidence>
<evidence type="ECO:0000313" key="11">
    <source>
        <dbReference type="EMBL" id="KAJ4826518.1"/>
    </source>
</evidence>
<feature type="compositionally biased region" description="Low complexity" evidence="9">
    <location>
        <begin position="135"/>
        <end position="156"/>
    </location>
</feature>
<dbReference type="PANTHER" id="PTHR22937:SF122">
    <property type="entry name" value="RING-TYPE E3 UBIQUITIN TRANSFERASE"/>
    <property type="match status" value="1"/>
</dbReference>
<dbReference type="PROSITE" id="PS50089">
    <property type="entry name" value="ZF_RING_2"/>
    <property type="match status" value="1"/>
</dbReference>
<name>A0A9Q0F7S4_9ROSI</name>
<evidence type="ECO:0000256" key="5">
    <source>
        <dbReference type="ARBA" id="ARBA00022771"/>
    </source>
</evidence>
<dbReference type="EMBL" id="JAKUCV010006646">
    <property type="protein sequence ID" value="KAJ4826518.1"/>
    <property type="molecule type" value="Genomic_DNA"/>
</dbReference>
<feature type="compositionally biased region" description="Basic and acidic residues" evidence="9">
    <location>
        <begin position="210"/>
        <end position="234"/>
    </location>
</feature>
<dbReference type="GO" id="GO:0061630">
    <property type="term" value="F:ubiquitin protein ligase activity"/>
    <property type="evidence" value="ECO:0007669"/>
    <property type="project" value="UniProtKB-EC"/>
</dbReference>
<feature type="compositionally biased region" description="Polar residues" evidence="9">
    <location>
        <begin position="32"/>
        <end position="63"/>
    </location>
</feature>
<evidence type="ECO:0000256" key="7">
    <source>
        <dbReference type="ARBA" id="ARBA00022833"/>
    </source>
</evidence>
<evidence type="ECO:0000259" key="10">
    <source>
        <dbReference type="PROSITE" id="PS50089"/>
    </source>
</evidence>
<gene>
    <name evidence="11" type="ORF">Tsubulata_023960</name>
</gene>
<keyword evidence="5 8" id="KW-0863">Zinc-finger</keyword>
<accession>A0A9Q0F7S4</accession>
<proteinExistence type="predicted"/>
<reference evidence="11" key="2">
    <citation type="journal article" date="2023" name="Plants (Basel)">
        <title>Annotation of the Turnera subulata (Passifloraceae) Draft Genome Reveals the S-Locus Evolved after the Divergence of Turneroideae from Passifloroideae in a Stepwise Manner.</title>
        <authorList>
            <person name="Henning P.M."/>
            <person name="Roalson E.H."/>
            <person name="Mir W."/>
            <person name="McCubbin A.G."/>
            <person name="Shore J.S."/>
        </authorList>
    </citation>
    <scope>NUCLEOTIDE SEQUENCE</scope>
    <source>
        <strain evidence="11">F60SS</strain>
    </source>
</reference>
<evidence type="ECO:0000256" key="1">
    <source>
        <dbReference type="ARBA" id="ARBA00000900"/>
    </source>
</evidence>
<dbReference type="InterPro" id="IPR001841">
    <property type="entry name" value="Znf_RING"/>
</dbReference>
<evidence type="ECO:0000313" key="12">
    <source>
        <dbReference type="Proteomes" id="UP001141552"/>
    </source>
</evidence>
<dbReference type="OrthoDB" id="8062037at2759"/>